<name>A0A1M7ZDR5_9BACT</name>
<dbReference type="EMBL" id="FRXN01000003">
    <property type="protein sequence ID" value="SHO63013.1"/>
    <property type="molecule type" value="Genomic_DNA"/>
</dbReference>
<dbReference type="RefSeq" id="WP_073572099.1">
    <property type="nucleotide sequence ID" value="NZ_FRXN01000003.1"/>
</dbReference>
<dbReference type="Pfam" id="PF08818">
    <property type="entry name" value="DUF1801"/>
    <property type="match status" value="1"/>
</dbReference>
<evidence type="ECO:0000259" key="1">
    <source>
        <dbReference type="Pfam" id="PF08818"/>
    </source>
</evidence>
<keyword evidence="3" id="KW-1185">Reference proteome</keyword>
<sequence length="116" mass="13555">MKSIEEFFDIQPEPQKSCYLALRSIILEFDSQLSETVKYGMPCFVLNSKPWIYLWKDKKSQEPYILFVDGLLLKNPLLESGDRAKMKHFQLDSNEDIPLTVIDELLNEAWAVRNKA</sequence>
<protein>
    <recommendedName>
        <fullName evidence="1">YdhG-like domain-containing protein</fullName>
    </recommendedName>
</protein>
<reference evidence="3" key="1">
    <citation type="submission" date="2016-12" db="EMBL/GenBank/DDBJ databases">
        <authorList>
            <person name="Varghese N."/>
            <person name="Submissions S."/>
        </authorList>
    </citation>
    <scope>NUCLEOTIDE SEQUENCE [LARGE SCALE GENOMIC DNA]</scope>
    <source>
        <strain evidence="3">DSM 25035</strain>
    </source>
</reference>
<evidence type="ECO:0000313" key="3">
    <source>
        <dbReference type="Proteomes" id="UP000184609"/>
    </source>
</evidence>
<dbReference type="STRING" id="1073327.SAMN04488108_2465"/>
<dbReference type="OrthoDB" id="670608at2"/>
<dbReference type="InterPro" id="IPR014922">
    <property type="entry name" value="YdhG-like"/>
</dbReference>
<evidence type="ECO:0000313" key="2">
    <source>
        <dbReference type="EMBL" id="SHO63013.1"/>
    </source>
</evidence>
<feature type="domain" description="YdhG-like" evidence="1">
    <location>
        <begin position="16"/>
        <end position="109"/>
    </location>
</feature>
<dbReference type="AlphaFoldDB" id="A0A1M7ZDR5"/>
<accession>A0A1M7ZDR5</accession>
<dbReference type="Gene3D" id="3.90.1150.200">
    <property type="match status" value="1"/>
</dbReference>
<proteinExistence type="predicted"/>
<organism evidence="2 3">
    <name type="scientific">Algoriphagus zhangzhouensis</name>
    <dbReference type="NCBI Taxonomy" id="1073327"/>
    <lineage>
        <taxon>Bacteria</taxon>
        <taxon>Pseudomonadati</taxon>
        <taxon>Bacteroidota</taxon>
        <taxon>Cytophagia</taxon>
        <taxon>Cytophagales</taxon>
        <taxon>Cyclobacteriaceae</taxon>
        <taxon>Algoriphagus</taxon>
    </lineage>
</organism>
<dbReference type="Proteomes" id="UP000184609">
    <property type="component" value="Unassembled WGS sequence"/>
</dbReference>
<dbReference type="SUPFAM" id="SSF159888">
    <property type="entry name" value="YdhG-like"/>
    <property type="match status" value="1"/>
</dbReference>
<gene>
    <name evidence="2" type="ORF">SAMN04488108_2465</name>
</gene>